<reference evidence="3 4" key="1">
    <citation type="submission" date="2023-05" db="EMBL/GenBank/DDBJ databases">
        <title>Actinoplanes sp. NEAU-A12 genome sequencing.</title>
        <authorList>
            <person name="Wang Z.-S."/>
        </authorList>
    </citation>
    <scope>NUCLEOTIDE SEQUENCE [LARGE SCALE GENOMIC DNA]</scope>
    <source>
        <strain evidence="3 4">NEAU-A12</strain>
    </source>
</reference>
<proteinExistence type="predicted"/>
<protein>
    <recommendedName>
        <fullName evidence="5">Glycine zipper family protein</fullName>
    </recommendedName>
</protein>
<keyword evidence="2" id="KW-0812">Transmembrane</keyword>
<keyword evidence="4" id="KW-1185">Reference proteome</keyword>
<evidence type="ECO:0000256" key="2">
    <source>
        <dbReference type="SAM" id="Phobius"/>
    </source>
</evidence>
<gene>
    <name evidence="3" type="ORF">QLQ12_27830</name>
</gene>
<dbReference type="Proteomes" id="UP001241758">
    <property type="component" value="Unassembled WGS sequence"/>
</dbReference>
<keyword evidence="2" id="KW-1133">Transmembrane helix</keyword>
<evidence type="ECO:0008006" key="5">
    <source>
        <dbReference type="Google" id="ProtNLM"/>
    </source>
</evidence>
<comment type="caution">
    <text evidence="3">The sequence shown here is derived from an EMBL/GenBank/DDBJ whole genome shotgun (WGS) entry which is preliminary data.</text>
</comment>
<evidence type="ECO:0000313" key="3">
    <source>
        <dbReference type="EMBL" id="MDI6102435.1"/>
    </source>
</evidence>
<organism evidence="3 4">
    <name type="scientific">Actinoplanes sandaracinus</name>
    <dbReference type="NCBI Taxonomy" id="3045177"/>
    <lineage>
        <taxon>Bacteria</taxon>
        <taxon>Bacillati</taxon>
        <taxon>Actinomycetota</taxon>
        <taxon>Actinomycetes</taxon>
        <taxon>Micromonosporales</taxon>
        <taxon>Micromonosporaceae</taxon>
        <taxon>Actinoplanes</taxon>
    </lineage>
</organism>
<evidence type="ECO:0000256" key="1">
    <source>
        <dbReference type="SAM" id="MobiDB-lite"/>
    </source>
</evidence>
<dbReference type="EMBL" id="JASCTH010000019">
    <property type="protein sequence ID" value="MDI6102435.1"/>
    <property type="molecule type" value="Genomic_DNA"/>
</dbReference>
<dbReference type="RefSeq" id="WP_282763469.1">
    <property type="nucleotide sequence ID" value="NZ_JASCTH010000019.1"/>
</dbReference>
<feature type="region of interest" description="Disordered" evidence="1">
    <location>
        <begin position="1"/>
        <end position="26"/>
    </location>
</feature>
<name>A0ABT6WRS3_9ACTN</name>
<sequence length="79" mass="8206">MTATGTDLAGSLVSEQKRRDGWSSGDRGGVGLGLGLLFGLVFGSLTDQLMLSLAVGLTLGAGWEMLARSKNNAKDEPRP</sequence>
<accession>A0ABT6WRS3</accession>
<keyword evidence="2" id="KW-0472">Membrane</keyword>
<feature type="transmembrane region" description="Helical" evidence="2">
    <location>
        <begin position="27"/>
        <end position="43"/>
    </location>
</feature>
<evidence type="ECO:0000313" key="4">
    <source>
        <dbReference type="Proteomes" id="UP001241758"/>
    </source>
</evidence>